<sequence>SNFSLQIHDLFRTNMKKVKDCCYKVVKKTNGSEQMEKVKDWNYKVVEKIGQGVFGEVYKCLNLETGKKVAIKMINIQNEPEGVPSYLIAGVSLLKELEHDNIVRLLDVLTTGRYVYLVFEYLDLDLGSFIRKHTITSIRPHIK</sequence>
<evidence type="ECO:0000256" key="12">
    <source>
        <dbReference type="ARBA" id="ARBA00047811"/>
    </source>
</evidence>
<keyword evidence="17" id="KW-1185">Reference proteome</keyword>
<dbReference type="PROSITE" id="PS00107">
    <property type="entry name" value="PROTEIN_KINASE_ATP"/>
    <property type="match status" value="1"/>
</dbReference>
<dbReference type="STRING" id="2711.A0A067DSZ9"/>
<dbReference type="SMART" id="SM00220">
    <property type="entry name" value="S_TKc"/>
    <property type="match status" value="1"/>
</dbReference>
<keyword evidence="9" id="KW-0418">Kinase</keyword>
<keyword evidence="4" id="KW-0597">Phosphoprotein</keyword>
<keyword evidence="5" id="KW-0132">Cell division</keyword>
<evidence type="ECO:0000256" key="1">
    <source>
        <dbReference type="ARBA" id="ARBA00006485"/>
    </source>
</evidence>
<reference evidence="16 17" key="1">
    <citation type="submission" date="2014-04" db="EMBL/GenBank/DDBJ databases">
        <authorList>
            <consortium name="International Citrus Genome Consortium"/>
            <person name="Gmitter F."/>
            <person name="Chen C."/>
            <person name="Farmerie W."/>
            <person name="Harkins T."/>
            <person name="Desany B."/>
            <person name="Mohiuddin M."/>
            <person name="Kodira C."/>
            <person name="Borodovsky M."/>
            <person name="Lomsadze A."/>
            <person name="Burns P."/>
            <person name="Jenkins J."/>
            <person name="Prochnik S."/>
            <person name="Shu S."/>
            <person name="Chapman J."/>
            <person name="Pitluck S."/>
            <person name="Schmutz J."/>
            <person name="Rokhsar D."/>
        </authorList>
    </citation>
    <scope>NUCLEOTIDE SEQUENCE</scope>
</reference>
<dbReference type="InterPro" id="IPR017441">
    <property type="entry name" value="Protein_kinase_ATP_BS"/>
</dbReference>
<evidence type="ECO:0000256" key="11">
    <source>
        <dbReference type="ARBA" id="ARBA00023306"/>
    </source>
</evidence>
<evidence type="ECO:0000256" key="14">
    <source>
        <dbReference type="PROSITE-ProRule" id="PRU10141"/>
    </source>
</evidence>
<dbReference type="GO" id="GO:0051301">
    <property type="term" value="P:cell division"/>
    <property type="evidence" value="ECO:0007669"/>
    <property type="project" value="UniProtKB-KW"/>
</dbReference>
<name>A0A067DSZ9_CITSI</name>
<keyword evidence="11" id="KW-0131">Cell cycle</keyword>
<dbReference type="Gene3D" id="3.30.200.20">
    <property type="entry name" value="Phosphorylase Kinase, domain 1"/>
    <property type="match status" value="1"/>
</dbReference>
<dbReference type="InterPro" id="IPR011009">
    <property type="entry name" value="Kinase-like_dom_sf"/>
</dbReference>
<keyword evidence="8" id="KW-0498">Mitosis</keyword>
<evidence type="ECO:0000256" key="8">
    <source>
        <dbReference type="ARBA" id="ARBA00022776"/>
    </source>
</evidence>
<evidence type="ECO:0000256" key="10">
    <source>
        <dbReference type="ARBA" id="ARBA00022840"/>
    </source>
</evidence>
<evidence type="ECO:0000256" key="9">
    <source>
        <dbReference type="ARBA" id="ARBA00022777"/>
    </source>
</evidence>
<keyword evidence="6" id="KW-0808">Transferase</keyword>
<feature type="non-terminal residue" evidence="16">
    <location>
        <position position="1"/>
    </location>
</feature>
<evidence type="ECO:0000256" key="2">
    <source>
        <dbReference type="ARBA" id="ARBA00012425"/>
    </source>
</evidence>
<dbReference type="PROSITE" id="PS50011">
    <property type="entry name" value="PROTEIN_KINASE_DOM"/>
    <property type="match status" value="1"/>
</dbReference>
<dbReference type="EC" id="2.7.11.22" evidence="2"/>
<evidence type="ECO:0000256" key="13">
    <source>
        <dbReference type="ARBA" id="ARBA00048367"/>
    </source>
</evidence>
<feature type="non-terminal residue" evidence="16">
    <location>
        <position position="143"/>
    </location>
</feature>
<keyword evidence="3" id="KW-0723">Serine/threonine-protein kinase</keyword>
<dbReference type="GO" id="GO:0005524">
    <property type="term" value="F:ATP binding"/>
    <property type="evidence" value="ECO:0007669"/>
    <property type="project" value="UniProtKB-UniRule"/>
</dbReference>
<evidence type="ECO:0000256" key="5">
    <source>
        <dbReference type="ARBA" id="ARBA00022618"/>
    </source>
</evidence>
<proteinExistence type="inferred from homology"/>
<evidence type="ECO:0000256" key="7">
    <source>
        <dbReference type="ARBA" id="ARBA00022741"/>
    </source>
</evidence>
<dbReference type="Proteomes" id="UP000027120">
    <property type="component" value="Unassembled WGS sequence"/>
</dbReference>
<dbReference type="PANTHER" id="PTHR24056:SF548">
    <property type="entry name" value="CYCLIN-DEPENDENT KINASE A-1"/>
    <property type="match status" value="1"/>
</dbReference>
<dbReference type="Pfam" id="PF00069">
    <property type="entry name" value="Pkinase"/>
    <property type="match status" value="1"/>
</dbReference>
<evidence type="ECO:0000256" key="3">
    <source>
        <dbReference type="ARBA" id="ARBA00022527"/>
    </source>
</evidence>
<evidence type="ECO:0000256" key="6">
    <source>
        <dbReference type="ARBA" id="ARBA00022679"/>
    </source>
</evidence>
<keyword evidence="7 14" id="KW-0547">Nucleotide-binding</keyword>
<dbReference type="AlphaFoldDB" id="A0A067DSZ9"/>
<dbReference type="InterPro" id="IPR050108">
    <property type="entry name" value="CDK"/>
</dbReference>
<evidence type="ECO:0000313" key="17">
    <source>
        <dbReference type="Proteomes" id="UP000027120"/>
    </source>
</evidence>
<feature type="domain" description="Protein kinase" evidence="15">
    <location>
        <begin position="43"/>
        <end position="143"/>
    </location>
</feature>
<feature type="binding site" evidence="14">
    <location>
        <position position="72"/>
    </location>
    <ligand>
        <name>ATP</name>
        <dbReference type="ChEBI" id="CHEBI:30616"/>
    </ligand>
</feature>
<evidence type="ECO:0000313" key="16">
    <source>
        <dbReference type="EMBL" id="KDO42162.1"/>
    </source>
</evidence>
<dbReference type="InterPro" id="IPR000719">
    <property type="entry name" value="Prot_kinase_dom"/>
</dbReference>
<comment type="similarity">
    <text evidence="1">Belongs to the protein kinase superfamily. CMGC Ser/Thr protein kinase family. CDC2/CDKX subfamily.</text>
</comment>
<protein>
    <recommendedName>
        <fullName evidence="2">cyclin-dependent kinase</fullName>
        <ecNumber evidence="2">2.7.11.22</ecNumber>
    </recommendedName>
</protein>
<comment type="catalytic activity">
    <reaction evidence="12">
        <text>L-threonyl-[protein] + ATP = O-phospho-L-threonyl-[protein] + ADP + H(+)</text>
        <dbReference type="Rhea" id="RHEA:46608"/>
        <dbReference type="Rhea" id="RHEA-COMP:11060"/>
        <dbReference type="Rhea" id="RHEA-COMP:11605"/>
        <dbReference type="ChEBI" id="CHEBI:15378"/>
        <dbReference type="ChEBI" id="CHEBI:30013"/>
        <dbReference type="ChEBI" id="CHEBI:30616"/>
        <dbReference type="ChEBI" id="CHEBI:61977"/>
        <dbReference type="ChEBI" id="CHEBI:456216"/>
        <dbReference type="EC" id="2.7.11.22"/>
    </reaction>
</comment>
<comment type="catalytic activity">
    <reaction evidence="13">
        <text>L-seryl-[protein] + ATP = O-phospho-L-seryl-[protein] + ADP + H(+)</text>
        <dbReference type="Rhea" id="RHEA:17989"/>
        <dbReference type="Rhea" id="RHEA-COMP:9863"/>
        <dbReference type="Rhea" id="RHEA-COMP:11604"/>
        <dbReference type="ChEBI" id="CHEBI:15378"/>
        <dbReference type="ChEBI" id="CHEBI:29999"/>
        <dbReference type="ChEBI" id="CHEBI:30616"/>
        <dbReference type="ChEBI" id="CHEBI:83421"/>
        <dbReference type="ChEBI" id="CHEBI:456216"/>
        <dbReference type="EC" id="2.7.11.22"/>
    </reaction>
</comment>
<dbReference type="GO" id="GO:0004693">
    <property type="term" value="F:cyclin-dependent protein serine/threonine kinase activity"/>
    <property type="evidence" value="ECO:0007669"/>
    <property type="project" value="UniProtKB-EC"/>
</dbReference>
<evidence type="ECO:0000256" key="4">
    <source>
        <dbReference type="ARBA" id="ARBA00022553"/>
    </source>
</evidence>
<dbReference type="FunFam" id="3.30.200.20:FF:000927">
    <property type="entry name" value="Cyclin-dependent kinase 2"/>
    <property type="match status" value="1"/>
</dbReference>
<dbReference type="EMBL" id="KK785512">
    <property type="protein sequence ID" value="KDO42162.1"/>
    <property type="molecule type" value="Genomic_DNA"/>
</dbReference>
<accession>A0A067DSZ9</accession>
<dbReference type="SUPFAM" id="SSF56112">
    <property type="entry name" value="Protein kinase-like (PK-like)"/>
    <property type="match status" value="1"/>
</dbReference>
<evidence type="ECO:0000259" key="15">
    <source>
        <dbReference type="PROSITE" id="PS50011"/>
    </source>
</evidence>
<dbReference type="PANTHER" id="PTHR24056">
    <property type="entry name" value="CELL DIVISION PROTEIN KINASE"/>
    <property type="match status" value="1"/>
</dbReference>
<gene>
    <name evidence="16" type="ORF">CISIN_1g0414871mg</name>
</gene>
<organism evidence="16 17">
    <name type="scientific">Citrus sinensis</name>
    <name type="common">Sweet orange</name>
    <name type="synonym">Citrus aurantium var. sinensis</name>
    <dbReference type="NCBI Taxonomy" id="2711"/>
    <lineage>
        <taxon>Eukaryota</taxon>
        <taxon>Viridiplantae</taxon>
        <taxon>Streptophyta</taxon>
        <taxon>Embryophyta</taxon>
        <taxon>Tracheophyta</taxon>
        <taxon>Spermatophyta</taxon>
        <taxon>Magnoliopsida</taxon>
        <taxon>eudicotyledons</taxon>
        <taxon>Gunneridae</taxon>
        <taxon>Pentapetalae</taxon>
        <taxon>rosids</taxon>
        <taxon>malvids</taxon>
        <taxon>Sapindales</taxon>
        <taxon>Rutaceae</taxon>
        <taxon>Aurantioideae</taxon>
        <taxon>Citrus</taxon>
    </lineage>
</organism>
<keyword evidence="10 14" id="KW-0067">ATP-binding</keyword>